<dbReference type="Proteomes" id="UP000707451">
    <property type="component" value="Unassembled WGS sequence"/>
</dbReference>
<feature type="region of interest" description="Disordered" evidence="1">
    <location>
        <begin position="304"/>
        <end position="324"/>
    </location>
</feature>
<evidence type="ECO:0000313" key="3">
    <source>
        <dbReference type="EMBL" id="KAG9062187.1"/>
    </source>
</evidence>
<dbReference type="OrthoDB" id="2420568at2759"/>
<dbReference type="Gene3D" id="3.80.10.10">
    <property type="entry name" value="Ribonuclease Inhibitor"/>
    <property type="match status" value="1"/>
</dbReference>
<reference evidence="3" key="1">
    <citation type="submission" date="2021-06" db="EMBL/GenBank/DDBJ databases">
        <title>Genome Sequence of Mortierella hyaline Strain SCG-10, a Cold-Adapted, Nitrate-Reducing Fungus Isolated from Soil in Minnesota, USA.</title>
        <authorList>
            <person name="Aldossari N."/>
        </authorList>
    </citation>
    <scope>NUCLEOTIDE SEQUENCE</scope>
    <source>
        <strain evidence="3">SCG-10</strain>
    </source>
</reference>
<proteinExistence type="predicted"/>
<dbReference type="AlphaFoldDB" id="A0A9P8BQR7"/>
<dbReference type="InterPro" id="IPR036047">
    <property type="entry name" value="F-box-like_dom_sf"/>
</dbReference>
<dbReference type="SUPFAM" id="SSF81383">
    <property type="entry name" value="F-box domain"/>
    <property type="match status" value="1"/>
</dbReference>
<dbReference type="Pfam" id="PF12937">
    <property type="entry name" value="F-box-like"/>
    <property type="match status" value="1"/>
</dbReference>
<comment type="caution">
    <text evidence="3">The sequence shown here is derived from an EMBL/GenBank/DDBJ whole genome shotgun (WGS) entry which is preliminary data.</text>
</comment>
<dbReference type="SUPFAM" id="SSF52047">
    <property type="entry name" value="RNI-like"/>
    <property type="match status" value="1"/>
</dbReference>
<dbReference type="Gene3D" id="1.20.1280.50">
    <property type="match status" value="1"/>
</dbReference>
<dbReference type="InterPro" id="IPR032675">
    <property type="entry name" value="LRR_dom_sf"/>
</dbReference>
<sequence length="674" mass="77892">MSKTPSSDRALCLPELLAQIAAHLTPPDLSACSQVSRFWNDNFTPPLWHTINDRDYNWPKLVGSDSKYVKETGSWIPISTGYEDMAREMFLKHGHHIRHLSASNWTVLRALAESGDSLQLRTLWFRLPFSRTTTTANRPAQLPEDMDEKDKEVLEGILQPDVMITQEFDADTWRLTWQLWLLILRTPALCNLKMSKYRMFAQVLSSAFLRRALSVHHRTLTTLQISHRQLGLVDCLEVLPNLRHFYTAYNPMKVRLLHKTYTQLRSLFIHAPVSEPAFFNLLRHLPGLEIFSVSKLLDVLDEGGDDDSDWGDDDDSDWGDDDSEADYNDEAWDTDVEVSSLLDGVPSHLPKLYILTRYREIDLKMLHIVSRILPCLPFLTELSIDAEYPYLGPLLAKQCPQLEAFRSPASISFIQQEQECSRIAVNGLNAILESCRHLRVFEAIASRIEADHLLERPWVCEDLEVFRCQIIGFSRLDSDEKLVYNESVQVLETTKRELISKEQQRIIDKHQRHQEQHRRVYKRLASLTKLTTLGLGHDIIPPSQRNRRNIKYRRYSHDTCKYIVEPNPIMEAIERSLPSGLARLGTLKNLRVFEFGAPNHEINEPELEWMAKAWPCLSGMFGLHYVSTVAPFENSPTWKLRKRMETLRPDVWHDRTVFEDGYSGCLGLFPFGDS</sequence>
<evidence type="ECO:0000313" key="4">
    <source>
        <dbReference type="Proteomes" id="UP000707451"/>
    </source>
</evidence>
<protein>
    <recommendedName>
        <fullName evidence="2">F-box domain-containing protein</fullName>
    </recommendedName>
</protein>
<evidence type="ECO:0000256" key="1">
    <source>
        <dbReference type="SAM" id="MobiDB-lite"/>
    </source>
</evidence>
<keyword evidence="4" id="KW-1185">Reference proteome</keyword>
<dbReference type="InterPro" id="IPR001810">
    <property type="entry name" value="F-box_dom"/>
</dbReference>
<feature type="domain" description="F-box" evidence="2">
    <location>
        <begin position="14"/>
        <end position="52"/>
    </location>
</feature>
<dbReference type="EMBL" id="JAHRHY010000020">
    <property type="protein sequence ID" value="KAG9062187.1"/>
    <property type="molecule type" value="Genomic_DNA"/>
</dbReference>
<gene>
    <name evidence="3" type="ORF">KI688_006519</name>
</gene>
<organism evidence="3 4">
    <name type="scientific">Linnemannia hyalina</name>
    <dbReference type="NCBI Taxonomy" id="64524"/>
    <lineage>
        <taxon>Eukaryota</taxon>
        <taxon>Fungi</taxon>
        <taxon>Fungi incertae sedis</taxon>
        <taxon>Mucoromycota</taxon>
        <taxon>Mortierellomycotina</taxon>
        <taxon>Mortierellomycetes</taxon>
        <taxon>Mortierellales</taxon>
        <taxon>Mortierellaceae</taxon>
        <taxon>Linnemannia</taxon>
    </lineage>
</organism>
<name>A0A9P8BQR7_9FUNG</name>
<accession>A0A9P8BQR7</accession>
<evidence type="ECO:0000259" key="2">
    <source>
        <dbReference type="Pfam" id="PF12937"/>
    </source>
</evidence>